<protein>
    <submittedName>
        <fullName evidence="1">Uncharacterized protein</fullName>
    </submittedName>
</protein>
<gene>
    <name evidence="1" type="ORF">G0E04_12935</name>
    <name evidence="2" type="ORF">G9X10_002478</name>
</gene>
<evidence type="ECO:0000313" key="1">
    <source>
        <dbReference type="EMBL" id="HAC7044971.1"/>
    </source>
</evidence>
<comment type="caution">
    <text evidence="1">The sequence shown here is derived from an EMBL/GenBank/DDBJ whole genome shotgun (WGS) entry which is preliminary data.</text>
</comment>
<evidence type="ECO:0000313" key="2">
    <source>
        <dbReference type="EMBL" id="HAF7194075.1"/>
    </source>
</evidence>
<proteinExistence type="predicted"/>
<dbReference type="EMBL" id="DAAMKB010000033">
    <property type="protein sequence ID" value="HAC7044971.1"/>
    <property type="molecule type" value="Genomic_DNA"/>
</dbReference>
<dbReference type="EMBL" id="DAAWBQ010000033">
    <property type="protein sequence ID" value="HAF7194075.1"/>
    <property type="molecule type" value="Genomic_DNA"/>
</dbReference>
<accession>A0A702VY23</accession>
<organism evidence="1">
    <name type="scientific">Salmonella enterica subsp. enterica serovar Napoli</name>
    <dbReference type="NCBI Taxonomy" id="1151001"/>
    <lineage>
        <taxon>Bacteria</taxon>
        <taxon>Pseudomonadati</taxon>
        <taxon>Pseudomonadota</taxon>
        <taxon>Gammaproteobacteria</taxon>
        <taxon>Enterobacterales</taxon>
        <taxon>Enterobacteriaceae</taxon>
        <taxon>Salmonella</taxon>
    </lineage>
</organism>
<dbReference type="AlphaFoldDB" id="A0A702VY23"/>
<reference evidence="1" key="2">
    <citation type="submission" date="2018-07" db="EMBL/GenBank/DDBJ databases">
        <authorList>
            <consortium name="NCBI Pathogen Detection Project"/>
        </authorList>
    </citation>
    <scope>NUCLEOTIDE SEQUENCE</scope>
    <source>
        <strain evidence="1">Salmonella enterica</strain>
    </source>
</reference>
<name>A0A702VY23_SALET</name>
<sequence length="68" mass="8325">MGSLALLVVVVLFIFQQWFDYRTRLSLREGSRVRRALFRGEALAHNYRMWQRVYREIRMNGDRKNVDY</sequence>
<reference evidence="1" key="1">
    <citation type="journal article" date="2018" name="Genome Biol.">
        <title>SKESA: strategic k-mer extension for scrupulous assemblies.</title>
        <authorList>
            <person name="Souvorov A."/>
            <person name="Agarwala R."/>
            <person name="Lipman D.J."/>
        </authorList>
    </citation>
    <scope>NUCLEOTIDE SEQUENCE</scope>
    <source>
        <strain evidence="1">Salmonella enterica</strain>
    </source>
</reference>